<name>A0A9Q1C910_HOLLE</name>
<protein>
    <submittedName>
        <fullName evidence="1">Histamine N-methyltransferase</fullName>
    </submittedName>
</protein>
<dbReference type="Gene3D" id="3.40.50.150">
    <property type="entry name" value="Vaccinia Virus protein VP39"/>
    <property type="match status" value="1"/>
</dbReference>
<sequence length="292" mass="33203">MSLRCLQNFPSHYWKSYRSMRDKFYKCPLEYDIGEEAFQKMVVDVLPKQESLKTLGIGSGQGELDCINMDRMLTRVSHIDNTVVEPSLEAMDVYKSLILGDLSDRVTTSWYQETFQQYQKRRGSSGSTKKFHFISAVHSLYYTGKDGSIMGYLIDLLEKDGVLFIAIQNDESGFTKFFGRVAESYGPLFNNDTQGYTTSQVAKLLDADGRVTYNVLKNRHNIDITACFEADSSTGSLLLDFLAHIVDFTSTISKNVLESLLDYLKTPDCSEILSDGRIIFHEDWDVIIITKN</sequence>
<dbReference type="OrthoDB" id="5984880at2759"/>
<gene>
    <name evidence="1" type="ORF">HOLleu_14468</name>
</gene>
<comment type="caution">
    <text evidence="1">The sequence shown here is derived from an EMBL/GenBank/DDBJ whole genome shotgun (WGS) entry which is preliminary data.</text>
</comment>
<evidence type="ECO:0000313" key="2">
    <source>
        <dbReference type="Proteomes" id="UP001152320"/>
    </source>
</evidence>
<organism evidence="1 2">
    <name type="scientific">Holothuria leucospilota</name>
    <name type="common">Black long sea cucumber</name>
    <name type="synonym">Mertensiothuria leucospilota</name>
    <dbReference type="NCBI Taxonomy" id="206669"/>
    <lineage>
        <taxon>Eukaryota</taxon>
        <taxon>Metazoa</taxon>
        <taxon>Echinodermata</taxon>
        <taxon>Eleutherozoa</taxon>
        <taxon>Echinozoa</taxon>
        <taxon>Holothuroidea</taxon>
        <taxon>Aspidochirotacea</taxon>
        <taxon>Aspidochirotida</taxon>
        <taxon>Holothuriidae</taxon>
        <taxon>Holothuria</taxon>
    </lineage>
</organism>
<proteinExistence type="predicted"/>
<accession>A0A9Q1C910</accession>
<dbReference type="EMBL" id="JAIZAY010000006">
    <property type="protein sequence ID" value="KAJ8040236.1"/>
    <property type="molecule type" value="Genomic_DNA"/>
</dbReference>
<reference evidence="1" key="1">
    <citation type="submission" date="2021-10" db="EMBL/GenBank/DDBJ databases">
        <title>Tropical sea cucumber genome reveals ecological adaptation and Cuvierian tubules defense mechanism.</title>
        <authorList>
            <person name="Chen T."/>
        </authorList>
    </citation>
    <scope>NUCLEOTIDE SEQUENCE</scope>
    <source>
        <strain evidence="1">Nanhai2018</strain>
        <tissue evidence="1">Muscle</tissue>
    </source>
</reference>
<evidence type="ECO:0000313" key="1">
    <source>
        <dbReference type="EMBL" id="KAJ8040236.1"/>
    </source>
</evidence>
<dbReference type="InterPro" id="IPR029063">
    <property type="entry name" value="SAM-dependent_MTases_sf"/>
</dbReference>
<dbReference type="SUPFAM" id="SSF53335">
    <property type="entry name" value="S-adenosyl-L-methionine-dependent methyltransferases"/>
    <property type="match status" value="1"/>
</dbReference>
<keyword evidence="2" id="KW-1185">Reference proteome</keyword>
<dbReference type="AlphaFoldDB" id="A0A9Q1C910"/>
<dbReference type="Proteomes" id="UP001152320">
    <property type="component" value="Chromosome 6"/>
</dbReference>